<evidence type="ECO:0000256" key="6">
    <source>
        <dbReference type="ARBA" id="ARBA00022989"/>
    </source>
</evidence>
<accession>A0A9D2KP93</accession>
<dbReference type="GO" id="GO:0005886">
    <property type="term" value="C:plasma membrane"/>
    <property type="evidence" value="ECO:0007669"/>
    <property type="project" value="UniProtKB-SubCell"/>
</dbReference>
<reference evidence="9" key="2">
    <citation type="submission" date="2021-04" db="EMBL/GenBank/DDBJ databases">
        <authorList>
            <person name="Gilroy R."/>
        </authorList>
    </citation>
    <scope>NUCLEOTIDE SEQUENCE</scope>
    <source>
        <strain evidence="9">CHK178-16964</strain>
    </source>
</reference>
<reference evidence="9" key="1">
    <citation type="journal article" date="2021" name="PeerJ">
        <title>Extensive microbial diversity within the chicken gut microbiome revealed by metagenomics and culture.</title>
        <authorList>
            <person name="Gilroy R."/>
            <person name="Ravi A."/>
            <person name="Getino M."/>
            <person name="Pursley I."/>
            <person name="Horton D.L."/>
            <person name="Alikhan N.F."/>
            <person name="Baker D."/>
            <person name="Gharbi K."/>
            <person name="Hall N."/>
            <person name="Watson M."/>
            <person name="Adriaenssens E.M."/>
            <person name="Foster-Nyarko E."/>
            <person name="Jarju S."/>
            <person name="Secka A."/>
            <person name="Antonio M."/>
            <person name="Oren A."/>
            <person name="Chaudhuri R.R."/>
            <person name="La Ragione R."/>
            <person name="Hildebrand F."/>
            <person name="Pallen M.J."/>
        </authorList>
    </citation>
    <scope>NUCLEOTIDE SEQUENCE</scope>
    <source>
        <strain evidence="9">CHK178-16964</strain>
    </source>
</reference>
<evidence type="ECO:0000256" key="8">
    <source>
        <dbReference type="SAM" id="Phobius"/>
    </source>
</evidence>
<feature type="transmembrane region" description="Helical" evidence="8">
    <location>
        <begin position="88"/>
        <end position="113"/>
    </location>
</feature>
<keyword evidence="5 8" id="KW-0812">Transmembrane</keyword>
<organism evidence="9 10">
    <name type="scientific">Candidatus Lachnoclostridium stercoravium</name>
    <dbReference type="NCBI Taxonomy" id="2838633"/>
    <lineage>
        <taxon>Bacteria</taxon>
        <taxon>Bacillati</taxon>
        <taxon>Bacillota</taxon>
        <taxon>Clostridia</taxon>
        <taxon>Lachnospirales</taxon>
        <taxon>Lachnospiraceae</taxon>
    </lineage>
</organism>
<name>A0A9D2KP93_9FIRM</name>
<proteinExistence type="inferred from homology"/>
<comment type="caution">
    <text evidence="9">The sequence shown here is derived from an EMBL/GenBank/DDBJ whole genome shotgun (WGS) entry which is preliminary data.</text>
</comment>
<evidence type="ECO:0000256" key="2">
    <source>
        <dbReference type="ARBA" id="ARBA00009773"/>
    </source>
</evidence>
<feature type="transmembrane region" description="Helical" evidence="8">
    <location>
        <begin position="313"/>
        <end position="333"/>
    </location>
</feature>
<dbReference type="GO" id="GO:0055085">
    <property type="term" value="P:transmembrane transport"/>
    <property type="evidence" value="ECO:0007669"/>
    <property type="project" value="TreeGrafter"/>
</dbReference>
<evidence type="ECO:0000256" key="7">
    <source>
        <dbReference type="ARBA" id="ARBA00023136"/>
    </source>
</evidence>
<evidence type="ECO:0000313" key="10">
    <source>
        <dbReference type="Proteomes" id="UP000823900"/>
    </source>
</evidence>
<feature type="transmembrane region" description="Helical" evidence="8">
    <location>
        <begin position="50"/>
        <end position="67"/>
    </location>
</feature>
<keyword evidence="6 8" id="KW-1133">Transmembrane helix</keyword>
<dbReference type="InterPro" id="IPR002549">
    <property type="entry name" value="AI-2E-like"/>
</dbReference>
<dbReference type="PANTHER" id="PTHR21716">
    <property type="entry name" value="TRANSMEMBRANE PROTEIN"/>
    <property type="match status" value="1"/>
</dbReference>
<protein>
    <submittedName>
        <fullName evidence="9">AI-2E family transporter</fullName>
    </submittedName>
</protein>
<dbReference type="PANTHER" id="PTHR21716:SF53">
    <property type="entry name" value="PERMEASE PERM-RELATED"/>
    <property type="match status" value="1"/>
</dbReference>
<dbReference type="Proteomes" id="UP000823900">
    <property type="component" value="Unassembled WGS sequence"/>
</dbReference>
<evidence type="ECO:0000256" key="4">
    <source>
        <dbReference type="ARBA" id="ARBA00022475"/>
    </source>
</evidence>
<dbReference type="AlphaFoldDB" id="A0A9D2KP93"/>
<comment type="subcellular location">
    <subcellularLocation>
        <location evidence="1">Cell membrane</location>
        <topology evidence="1">Multi-pass membrane protein</topology>
    </subcellularLocation>
</comment>
<feature type="transmembrane region" description="Helical" evidence="8">
    <location>
        <begin position="198"/>
        <end position="220"/>
    </location>
</feature>
<evidence type="ECO:0000256" key="3">
    <source>
        <dbReference type="ARBA" id="ARBA00022448"/>
    </source>
</evidence>
<dbReference type="EMBL" id="DWZA01000053">
    <property type="protein sequence ID" value="HJA71125.1"/>
    <property type="molecule type" value="Genomic_DNA"/>
</dbReference>
<dbReference type="Pfam" id="PF01594">
    <property type="entry name" value="AI-2E_transport"/>
    <property type="match status" value="1"/>
</dbReference>
<evidence type="ECO:0000313" key="9">
    <source>
        <dbReference type="EMBL" id="HJA71125.1"/>
    </source>
</evidence>
<feature type="transmembrane region" description="Helical" evidence="8">
    <location>
        <begin position="259"/>
        <end position="280"/>
    </location>
</feature>
<sequence>MKNIRFRTYIYWGITAILVIGVSVAFVFLMIHIDKVKHGVDILLNILRPIIYGAVLAYLLNPVYNKAGNAVSRALGKKNMGEKQVRTISKLCATIVSLAVLFAIVAGLISMLVPQLISSVTGLIQTLPSMLYNLELRIAALFAGDQGSSQAVVEVYNQLSMYIEEWVSTRLTPNLDKIISNVSSGLWSGVVVNVSTKLWSMVIILKDALIGIIVMVYLLNIKQTFEAQGKKIIYGVFPLAIANKVIGEIRFIHHVFGGFIIGKIVDSIIIGILCFIGVSLMNMPYPLLISVIVGVTNVIPFFGPFIGAIPTGFLVLLVDPIKCIYFLLFILLLQQFDGNILGPKILGDSTGLQSFWVLFSILLFGGLFGFVGMIIGVPTFAVFYRMVKEGVESSLKKKDLSSYTDDYRGLNYIDEEKKTFMKD</sequence>
<keyword evidence="7 8" id="KW-0472">Membrane</keyword>
<evidence type="ECO:0000256" key="1">
    <source>
        <dbReference type="ARBA" id="ARBA00004651"/>
    </source>
</evidence>
<evidence type="ECO:0000256" key="5">
    <source>
        <dbReference type="ARBA" id="ARBA00022692"/>
    </source>
</evidence>
<keyword evidence="4" id="KW-1003">Cell membrane</keyword>
<feature type="transmembrane region" description="Helical" evidence="8">
    <location>
        <begin position="9"/>
        <end position="30"/>
    </location>
</feature>
<feature type="transmembrane region" description="Helical" evidence="8">
    <location>
        <begin position="287"/>
        <end position="307"/>
    </location>
</feature>
<comment type="similarity">
    <text evidence="2">Belongs to the autoinducer-2 exporter (AI-2E) (TC 2.A.86) family.</text>
</comment>
<keyword evidence="3" id="KW-0813">Transport</keyword>
<gene>
    <name evidence="9" type="ORF">IAA07_06020</name>
</gene>
<feature type="transmembrane region" description="Helical" evidence="8">
    <location>
        <begin position="354"/>
        <end position="384"/>
    </location>
</feature>